<evidence type="ECO:0000256" key="12">
    <source>
        <dbReference type="ARBA" id="ARBA00023306"/>
    </source>
</evidence>
<feature type="transmembrane region" description="Helical" evidence="14">
    <location>
        <begin position="127"/>
        <end position="149"/>
    </location>
</feature>
<comment type="subcellular location">
    <subcellularLocation>
        <location evidence="1">Cell membrane</location>
        <topology evidence="1">Multi-pass membrane protein</topology>
    </subcellularLocation>
</comment>
<dbReference type="Pfam" id="PF01580">
    <property type="entry name" value="FtsK_SpoIIIE"/>
    <property type="match status" value="1"/>
</dbReference>
<evidence type="ECO:0000256" key="13">
    <source>
        <dbReference type="SAM" id="Coils"/>
    </source>
</evidence>
<dbReference type="InterPro" id="IPR027417">
    <property type="entry name" value="P-loop_NTPase"/>
</dbReference>
<feature type="transmembrane region" description="Helical" evidence="14">
    <location>
        <begin position="26"/>
        <end position="49"/>
    </location>
</feature>
<dbReference type="SUPFAM" id="SSF52540">
    <property type="entry name" value="P-loop containing nucleoside triphosphate hydrolases"/>
    <property type="match status" value="1"/>
</dbReference>
<gene>
    <name evidence="16" type="ORF">METZ01_LOCUS23182</name>
</gene>
<proteinExistence type="inferred from homology"/>
<reference evidence="16" key="1">
    <citation type="submission" date="2018-05" db="EMBL/GenBank/DDBJ databases">
        <authorList>
            <person name="Lanie J.A."/>
            <person name="Ng W.-L."/>
            <person name="Kazmierczak K.M."/>
            <person name="Andrzejewski T.M."/>
            <person name="Davidsen T.M."/>
            <person name="Wayne K.J."/>
            <person name="Tettelin H."/>
            <person name="Glass J.I."/>
            <person name="Rusch D."/>
            <person name="Podicherti R."/>
            <person name="Tsui H.-C.T."/>
            <person name="Winkler M.E."/>
        </authorList>
    </citation>
    <scope>NUCLEOTIDE SEQUENCE</scope>
</reference>
<dbReference type="Gene3D" id="3.30.980.40">
    <property type="match status" value="1"/>
</dbReference>
<keyword evidence="6" id="KW-0547">Nucleotide-binding</keyword>
<keyword evidence="8" id="KW-0067">ATP-binding</keyword>
<dbReference type="InterPro" id="IPR050206">
    <property type="entry name" value="FtsK/SpoIIIE/SftA"/>
</dbReference>
<keyword evidence="9 14" id="KW-1133">Transmembrane helix</keyword>
<organism evidence="16">
    <name type="scientific">marine metagenome</name>
    <dbReference type="NCBI Taxonomy" id="408172"/>
    <lineage>
        <taxon>unclassified sequences</taxon>
        <taxon>metagenomes</taxon>
        <taxon>ecological metagenomes</taxon>
    </lineage>
</organism>
<dbReference type="FunFam" id="3.40.50.300:FF:000209">
    <property type="entry name" value="Cell division protein FtsK"/>
    <property type="match status" value="1"/>
</dbReference>
<comment type="similarity">
    <text evidence="2">Belongs to the FtsK/SpoIIIE/SftA family.</text>
</comment>
<evidence type="ECO:0000256" key="3">
    <source>
        <dbReference type="ARBA" id="ARBA00022475"/>
    </source>
</evidence>
<dbReference type="InterPro" id="IPR002543">
    <property type="entry name" value="FtsK_dom"/>
</dbReference>
<keyword evidence="3" id="KW-1003">Cell membrane</keyword>
<evidence type="ECO:0000256" key="4">
    <source>
        <dbReference type="ARBA" id="ARBA00022618"/>
    </source>
</evidence>
<dbReference type="SUPFAM" id="SSF46785">
    <property type="entry name" value="Winged helix' DNA-binding domain"/>
    <property type="match status" value="1"/>
</dbReference>
<protein>
    <recommendedName>
        <fullName evidence="15">FtsK domain-containing protein</fullName>
    </recommendedName>
</protein>
<dbReference type="InterPro" id="IPR036388">
    <property type="entry name" value="WH-like_DNA-bd_sf"/>
</dbReference>
<dbReference type="SMART" id="SM00843">
    <property type="entry name" value="Ftsk_gamma"/>
    <property type="match status" value="1"/>
</dbReference>
<dbReference type="Pfam" id="PF17854">
    <property type="entry name" value="FtsK_alpha"/>
    <property type="match status" value="1"/>
</dbReference>
<evidence type="ECO:0000256" key="9">
    <source>
        <dbReference type="ARBA" id="ARBA00022989"/>
    </source>
</evidence>
<dbReference type="EMBL" id="UINC01001087">
    <property type="protein sequence ID" value="SUZ70328.1"/>
    <property type="molecule type" value="Genomic_DNA"/>
</dbReference>
<dbReference type="Gene3D" id="3.40.50.300">
    <property type="entry name" value="P-loop containing nucleotide triphosphate hydrolases"/>
    <property type="match status" value="1"/>
</dbReference>
<dbReference type="PANTHER" id="PTHR22683:SF41">
    <property type="entry name" value="DNA TRANSLOCASE FTSK"/>
    <property type="match status" value="1"/>
</dbReference>
<accession>A0A381PUW8</accession>
<evidence type="ECO:0000256" key="1">
    <source>
        <dbReference type="ARBA" id="ARBA00004651"/>
    </source>
</evidence>
<dbReference type="Pfam" id="PF13491">
    <property type="entry name" value="FtsK_4TM"/>
    <property type="match status" value="1"/>
</dbReference>
<dbReference type="GO" id="GO:0007059">
    <property type="term" value="P:chromosome segregation"/>
    <property type="evidence" value="ECO:0007669"/>
    <property type="project" value="UniProtKB-KW"/>
</dbReference>
<dbReference type="GO" id="GO:0005886">
    <property type="term" value="C:plasma membrane"/>
    <property type="evidence" value="ECO:0007669"/>
    <property type="project" value="UniProtKB-SubCell"/>
</dbReference>
<dbReference type="InterPro" id="IPR041027">
    <property type="entry name" value="FtsK_alpha"/>
</dbReference>
<keyword evidence="10" id="KW-0238">DNA-binding</keyword>
<keyword evidence="7" id="KW-0159">Chromosome partition</keyword>
<evidence type="ECO:0000256" key="5">
    <source>
        <dbReference type="ARBA" id="ARBA00022692"/>
    </source>
</evidence>
<evidence type="ECO:0000256" key="10">
    <source>
        <dbReference type="ARBA" id="ARBA00023125"/>
    </source>
</evidence>
<dbReference type="GO" id="GO:0051301">
    <property type="term" value="P:cell division"/>
    <property type="evidence" value="ECO:0007669"/>
    <property type="project" value="UniProtKB-KW"/>
</dbReference>
<evidence type="ECO:0000256" key="8">
    <source>
        <dbReference type="ARBA" id="ARBA00022840"/>
    </source>
</evidence>
<evidence type="ECO:0000256" key="6">
    <source>
        <dbReference type="ARBA" id="ARBA00022741"/>
    </source>
</evidence>
<evidence type="ECO:0000256" key="7">
    <source>
        <dbReference type="ARBA" id="ARBA00022829"/>
    </source>
</evidence>
<evidence type="ECO:0000256" key="14">
    <source>
        <dbReference type="SAM" id="Phobius"/>
    </source>
</evidence>
<dbReference type="Gene3D" id="1.10.10.10">
    <property type="entry name" value="Winged helix-like DNA-binding domain superfamily/Winged helix DNA-binding domain"/>
    <property type="match status" value="1"/>
</dbReference>
<feature type="coiled-coil region" evidence="13">
    <location>
        <begin position="231"/>
        <end position="282"/>
    </location>
</feature>
<feature type="non-terminal residue" evidence="16">
    <location>
        <position position="1"/>
    </location>
</feature>
<dbReference type="GO" id="GO:0003677">
    <property type="term" value="F:DNA binding"/>
    <property type="evidence" value="ECO:0007669"/>
    <property type="project" value="UniProtKB-KW"/>
</dbReference>
<dbReference type="Pfam" id="PF09397">
    <property type="entry name" value="FtsK_gamma"/>
    <property type="match status" value="1"/>
</dbReference>
<sequence length="792" mass="87309">VAKKAQATKKSAEQAVSISRLKLNQLFFESLLIVQGFLGLFVLISLITFSPQDPGWNSQTFSNPLVGEEFGISNAVGSWGAYLSDFLFSMVGYMAYLLPYWLLWPLVRHFVFFRRPIQFSQIYSGLIGVRILGWSLFLVSSSTLLSIFIEPGYSFLPEDTGGLIGTAVSSYTLEPLSFIGSSLLFVCLGLLGLTLSLEISWTNLIIKIQEYLINFGGDFGEKASEALDKFKEKQKLRKEKLDRQQKVMEEAKKKEKIKAPEVVKAKEKLETSKRAQQEKQEELFEYKEAATPPKLSLLDEKAEELSDETSEHSLRQLGELVISKLSEYGINEVTVESIQPGPVVIRLELKLPSGLKVNQISNINKDLARSLSKTSVRIVEVIEGRDTIGVEVPREDRQPVLLSEVISSTEYDDSKSPLTVALGKDISGSAVVAELSSMPHLLVAGTTGSGKSVAINSMLVSILFKASPEQVRLILIDPKMLELSVYEDIPHLLCPVITDMKEASSGLRWCVNEMERRYKLMAELGVRNLNGYNKKVSDAINSGTPIKDPLWKKEEDEELESEAPDLENLPNIVLAVDELADLMMIVGKTAEQLIARIAQKARAAGIHMLLATQRPSVDVITGLIKANISARIAFQVASKMDSRVILDQGGAEQLLGNGDMLYLAAGTSIPQRVHGAFVGDDEVKRVADDWKQRGKAIYIDEVTQEEGAVIGMPGIPTVGDLEDDGEADELYDEAVLFVTQSRRASISAVQRRLRVGYNRAARLIETMESAGVVSPMATNGNREVLVAPPPED</sequence>
<dbReference type="InterPro" id="IPR018541">
    <property type="entry name" value="Ftsk_gamma"/>
</dbReference>
<feature type="transmembrane region" description="Helical" evidence="14">
    <location>
        <begin position="86"/>
        <end position="107"/>
    </location>
</feature>
<dbReference type="CDD" id="cd01127">
    <property type="entry name" value="TrwB_TraG_TraD_VirD4"/>
    <property type="match status" value="1"/>
</dbReference>
<keyword evidence="11 14" id="KW-0472">Membrane</keyword>
<feature type="domain" description="FtsK" evidence="15">
    <location>
        <begin position="428"/>
        <end position="643"/>
    </location>
</feature>
<keyword evidence="4" id="KW-0132">Cell division</keyword>
<dbReference type="InterPro" id="IPR025199">
    <property type="entry name" value="FtsK_4TM"/>
</dbReference>
<dbReference type="PANTHER" id="PTHR22683">
    <property type="entry name" value="SPORULATION PROTEIN RELATED"/>
    <property type="match status" value="1"/>
</dbReference>
<name>A0A381PUW8_9ZZZZ</name>
<keyword evidence="12" id="KW-0131">Cell cycle</keyword>
<evidence type="ECO:0000256" key="11">
    <source>
        <dbReference type="ARBA" id="ARBA00023136"/>
    </source>
</evidence>
<evidence type="ECO:0000256" key="2">
    <source>
        <dbReference type="ARBA" id="ARBA00006474"/>
    </source>
</evidence>
<keyword evidence="13" id="KW-0175">Coiled coil</keyword>
<dbReference type="InterPro" id="IPR036390">
    <property type="entry name" value="WH_DNA-bd_sf"/>
</dbReference>
<evidence type="ECO:0000259" key="15">
    <source>
        <dbReference type="PROSITE" id="PS50901"/>
    </source>
</evidence>
<keyword evidence="5 14" id="KW-0812">Transmembrane</keyword>
<dbReference type="GO" id="GO:0005524">
    <property type="term" value="F:ATP binding"/>
    <property type="evidence" value="ECO:0007669"/>
    <property type="project" value="UniProtKB-KW"/>
</dbReference>
<dbReference type="AlphaFoldDB" id="A0A381PUW8"/>
<dbReference type="PROSITE" id="PS50901">
    <property type="entry name" value="FTSK"/>
    <property type="match status" value="1"/>
</dbReference>
<evidence type="ECO:0000313" key="16">
    <source>
        <dbReference type="EMBL" id="SUZ70328.1"/>
    </source>
</evidence>